<sequence length="331" mass="37011">MTKVLLNDLTVRDGNQSLLATRMAKEDIIALVEALDKVGYNAMEVWGGATFDASLRFLSENPWEILREIRKAAKNTKLSMLLRGQNLVGYRHYDNDTLERFIRLAIENGIDIIRVFDALNDLRNIEYSMKFIKKYGGHCQAAISYTVSPVHTEEYFVDLVKKMTDLGADSICIKDMAGILMPDAAYSLVKALKAVTDLPINVHSHTTAGLTHLVMLRAMEAGADMVDTVISPFSGGTSHIAGETIIETAKNMGIEVDYNEEALDEAYELADKIAQKYIDNGLYKARALVVNPKILQYEVPGGMLSNLMSQLQDQKMFHKFTEVLKEIPKVR</sequence>
<organism evidence="2 3">
    <name type="scientific">Proteiniclasticum ruminis</name>
    <dbReference type="NCBI Taxonomy" id="398199"/>
    <lineage>
        <taxon>Bacteria</taxon>
        <taxon>Bacillati</taxon>
        <taxon>Bacillota</taxon>
        <taxon>Clostridia</taxon>
        <taxon>Eubacteriales</taxon>
        <taxon>Clostridiaceae</taxon>
        <taxon>Proteiniclasticum</taxon>
    </lineage>
</organism>
<dbReference type="RefSeq" id="WP_143004641.1">
    <property type="nucleotide sequence ID" value="NZ_FNDZ01000007.1"/>
</dbReference>
<dbReference type="EMBL" id="FNDZ01000007">
    <property type="protein sequence ID" value="SDJ10620.1"/>
    <property type="molecule type" value="Genomic_DNA"/>
</dbReference>
<dbReference type="AlphaFoldDB" id="A0A1G8R2J5"/>
<reference evidence="2 3" key="1">
    <citation type="submission" date="2016-10" db="EMBL/GenBank/DDBJ databases">
        <authorList>
            <person name="de Groot N.N."/>
        </authorList>
    </citation>
    <scope>NUCLEOTIDE SEQUENCE [LARGE SCALE GENOMIC DNA]</scope>
    <source>
        <strain evidence="2 3">CGMCC 1.5058</strain>
    </source>
</reference>
<accession>A0A1G8R2J5</accession>
<evidence type="ECO:0000313" key="3">
    <source>
        <dbReference type="Proteomes" id="UP000183255"/>
    </source>
</evidence>
<dbReference type="CDD" id="cd07937">
    <property type="entry name" value="DRE_TIM_PC_TC_5S"/>
    <property type="match status" value="1"/>
</dbReference>
<dbReference type="Proteomes" id="UP000183255">
    <property type="component" value="Unassembled WGS sequence"/>
</dbReference>
<dbReference type="InterPro" id="IPR013785">
    <property type="entry name" value="Aldolase_TIM"/>
</dbReference>
<gene>
    <name evidence="2" type="ORF">SAMN05421804_107128</name>
</gene>
<dbReference type="SUPFAM" id="SSF51569">
    <property type="entry name" value="Aldolase"/>
    <property type="match status" value="1"/>
</dbReference>
<dbReference type="NCBIfam" id="NF006761">
    <property type="entry name" value="PRK09282.1"/>
    <property type="match status" value="1"/>
</dbReference>
<protein>
    <submittedName>
        <fullName evidence="2">Oxaloacetate decarboxylase, alpha subunit</fullName>
    </submittedName>
</protein>
<dbReference type="InterPro" id="IPR003379">
    <property type="entry name" value="Carboxylase_cons_dom"/>
</dbReference>
<dbReference type="Gene3D" id="3.20.20.70">
    <property type="entry name" value="Aldolase class I"/>
    <property type="match status" value="1"/>
</dbReference>
<evidence type="ECO:0000313" key="2">
    <source>
        <dbReference type="EMBL" id="SDJ10620.1"/>
    </source>
</evidence>
<dbReference type="SUPFAM" id="SSF89000">
    <property type="entry name" value="post-HMGL domain-like"/>
    <property type="match status" value="1"/>
</dbReference>
<dbReference type="PANTHER" id="PTHR43778:SF2">
    <property type="entry name" value="PYRUVATE CARBOXYLASE, MITOCHONDRIAL"/>
    <property type="match status" value="1"/>
</dbReference>
<dbReference type="GO" id="GO:0006094">
    <property type="term" value="P:gluconeogenesis"/>
    <property type="evidence" value="ECO:0007669"/>
    <property type="project" value="TreeGrafter"/>
</dbReference>
<feature type="non-terminal residue" evidence="2">
    <location>
        <position position="331"/>
    </location>
</feature>
<name>A0A1G8R2J5_9CLOT</name>
<dbReference type="GO" id="GO:0004736">
    <property type="term" value="F:pyruvate carboxylase activity"/>
    <property type="evidence" value="ECO:0007669"/>
    <property type="project" value="TreeGrafter"/>
</dbReference>
<dbReference type="PANTHER" id="PTHR43778">
    <property type="entry name" value="PYRUVATE CARBOXYLASE"/>
    <property type="match status" value="1"/>
</dbReference>
<dbReference type="Pfam" id="PF02436">
    <property type="entry name" value="PYC_OADA"/>
    <property type="match status" value="1"/>
</dbReference>
<dbReference type="InterPro" id="IPR000891">
    <property type="entry name" value="PYR_CT"/>
</dbReference>
<evidence type="ECO:0000259" key="1">
    <source>
        <dbReference type="PROSITE" id="PS50991"/>
    </source>
</evidence>
<dbReference type="PROSITE" id="PS50991">
    <property type="entry name" value="PYR_CT"/>
    <property type="match status" value="1"/>
</dbReference>
<feature type="domain" description="Pyruvate carboxyltransferase" evidence="1">
    <location>
        <begin position="4"/>
        <end position="264"/>
    </location>
</feature>
<proteinExistence type="predicted"/>
<dbReference type="InterPro" id="IPR055268">
    <property type="entry name" value="PCB-like"/>
</dbReference>
<dbReference type="GO" id="GO:0005737">
    <property type="term" value="C:cytoplasm"/>
    <property type="evidence" value="ECO:0007669"/>
    <property type="project" value="TreeGrafter"/>
</dbReference>
<dbReference type="Pfam" id="PF00682">
    <property type="entry name" value="HMGL-like"/>
    <property type="match status" value="1"/>
</dbReference>